<dbReference type="InterPro" id="IPR011650">
    <property type="entry name" value="Peptidase_M20_dimer"/>
</dbReference>
<keyword evidence="1" id="KW-0378">Hydrolase</keyword>
<dbReference type="EMBL" id="LAZR01027995">
    <property type="protein sequence ID" value="KKL63953.1"/>
    <property type="molecule type" value="Genomic_DNA"/>
</dbReference>
<dbReference type="SUPFAM" id="SSF53187">
    <property type="entry name" value="Zn-dependent exopeptidases"/>
    <property type="match status" value="1"/>
</dbReference>
<dbReference type="InterPro" id="IPR002933">
    <property type="entry name" value="Peptidase_M20"/>
</dbReference>
<evidence type="ECO:0000313" key="3">
    <source>
        <dbReference type="EMBL" id="KKL63953.1"/>
    </source>
</evidence>
<organism evidence="3">
    <name type="scientific">marine sediment metagenome</name>
    <dbReference type="NCBI Taxonomy" id="412755"/>
    <lineage>
        <taxon>unclassified sequences</taxon>
        <taxon>metagenomes</taxon>
        <taxon>ecological metagenomes</taxon>
    </lineage>
</organism>
<accession>A0A0F9DQ71</accession>
<dbReference type="Gene3D" id="3.30.70.360">
    <property type="match status" value="1"/>
</dbReference>
<reference evidence="3" key="1">
    <citation type="journal article" date="2015" name="Nature">
        <title>Complex archaea that bridge the gap between prokaryotes and eukaryotes.</title>
        <authorList>
            <person name="Spang A."/>
            <person name="Saw J.H."/>
            <person name="Jorgensen S.L."/>
            <person name="Zaremba-Niedzwiedzka K."/>
            <person name="Martijn J."/>
            <person name="Lind A.E."/>
            <person name="van Eijk R."/>
            <person name="Schleper C."/>
            <person name="Guy L."/>
            <person name="Ettema T.J."/>
        </authorList>
    </citation>
    <scope>NUCLEOTIDE SEQUENCE</scope>
</reference>
<evidence type="ECO:0000256" key="1">
    <source>
        <dbReference type="ARBA" id="ARBA00022801"/>
    </source>
</evidence>
<dbReference type="CDD" id="cd03886">
    <property type="entry name" value="M20_Acy1"/>
    <property type="match status" value="1"/>
</dbReference>
<sequence>GIIEIRRHIHRNPELSFHEHETADFIASTLEKAGILYKKGIAGTGILAEVEGSKPGRIIALRADMDALPIQEKNDLNYRSLNDGRMHACGHDAHTASLIGTALILNKLKDNFSGKVKFVFQPGEEKAPGGAKLMLEENLFAGEEPELMIAQHVYPPMYTGNLGFREGKYMASSDEIYITIKGKGGHAAMPHNTTDSVLIAAHILVAMQQIVSRHAEASMPTVLSFGKVVADGAMNVIPSEVTMDGTFRTMDEKWRKTAHKRMINMAQSIAESMGATCELKIVEGYPALINDPEITRKSMEYASAYLGDKSVEELDIRMTAEDFAFFAEKYPSVLYRLGVRDKNKLSPLELHTPTFNIDEEALKTGMGAMAWIAISHLI</sequence>
<dbReference type="GO" id="GO:0016787">
    <property type="term" value="F:hydrolase activity"/>
    <property type="evidence" value="ECO:0007669"/>
    <property type="project" value="UniProtKB-KW"/>
</dbReference>
<evidence type="ECO:0000259" key="2">
    <source>
        <dbReference type="Pfam" id="PF07687"/>
    </source>
</evidence>
<dbReference type="Pfam" id="PF07687">
    <property type="entry name" value="M20_dimer"/>
    <property type="match status" value="1"/>
</dbReference>
<name>A0A0F9DQ71_9ZZZZ</name>
<proteinExistence type="predicted"/>
<feature type="non-terminal residue" evidence="3">
    <location>
        <position position="1"/>
    </location>
</feature>
<dbReference type="NCBIfam" id="TIGR01891">
    <property type="entry name" value="amidohydrolases"/>
    <property type="match status" value="1"/>
</dbReference>
<dbReference type="AlphaFoldDB" id="A0A0F9DQ71"/>
<gene>
    <name evidence="3" type="ORF">LCGC14_2169970</name>
</gene>
<dbReference type="PIRSF" id="PIRSF005962">
    <property type="entry name" value="Pept_M20D_amidohydro"/>
    <property type="match status" value="1"/>
</dbReference>
<dbReference type="Pfam" id="PF01546">
    <property type="entry name" value="Peptidase_M20"/>
    <property type="match status" value="1"/>
</dbReference>
<protein>
    <recommendedName>
        <fullName evidence="2">Peptidase M20 dimerisation domain-containing protein</fullName>
    </recommendedName>
</protein>
<dbReference type="PANTHER" id="PTHR11014:SF63">
    <property type="entry name" value="METALLOPEPTIDASE, PUTATIVE (AFU_ORTHOLOGUE AFUA_6G09600)-RELATED"/>
    <property type="match status" value="1"/>
</dbReference>
<dbReference type="SUPFAM" id="SSF55031">
    <property type="entry name" value="Bacterial exopeptidase dimerisation domain"/>
    <property type="match status" value="1"/>
</dbReference>
<dbReference type="InterPro" id="IPR017439">
    <property type="entry name" value="Amidohydrolase"/>
</dbReference>
<dbReference type="FunFam" id="3.30.70.360:FF:000001">
    <property type="entry name" value="N-acetyldiaminopimelate deacetylase"/>
    <property type="match status" value="1"/>
</dbReference>
<dbReference type="PANTHER" id="PTHR11014">
    <property type="entry name" value="PEPTIDASE M20 FAMILY MEMBER"/>
    <property type="match status" value="1"/>
</dbReference>
<dbReference type="Gene3D" id="3.40.630.10">
    <property type="entry name" value="Zn peptidases"/>
    <property type="match status" value="1"/>
</dbReference>
<feature type="domain" description="Peptidase M20 dimerisation" evidence="2">
    <location>
        <begin position="177"/>
        <end position="270"/>
    </location>
</feature>
<comment type="caution">
    <text evidence="3">The sequence shown here is derived from an EMBL/GenBank/DDBJ whole genome shotgun (WGS) entry which is preliminary data.</text>
</comment>
<dbReference type="InterPro" id="IPR036264">
    <property type="entry name" value="Bact_exopeptidase_dim_dom"/>
</dbReference>